<evidence type="ECO:0000313" key="3">
    <source>
        <dbReference type="Proteomes" id="UP000001420"/>
    </source>
</evidence>
<dbReference type="Proteomes" id="UP000001420">
    <property type="component" value="Chromosome"/>
</dbReference>
<sequence length="326" mass="36808">MKGTNVLSNELIKTVEELRLIGWSEEGAISYAKLLDLNKFDFLSFSGYRLLLLLIITFSSLVIYLSTRRYLKNSVQNLDSIKPMKIIPKKDNNSNSSKETSLQDKSEITSLSLSIKKEEGSNPKKLESLIKNASAITSPKLAIKKKGEENFSSDKLTLADNIIVKVPVRKRTPLKDHFQNFFKETGVDTNKVALPILTVFLLTYEASIELFRMYLNNSQINSTGPSNGINKKAISKQLDKKSDLELRDLLKGLELIPNLERDQLINLISSSPLALKKLAIEERESFLMGKTNIELKSLLKGVEKISRLKKVDLVKKILSLEAYEMK</sequence>
<keyword evidence="1" id="KW-0812">Transmembrane</keyword>
<dbReference type="OrthoDB" id="539857at2"/>
<dbReference type="PATRIC" id="fig|167539.5.peg.414"/>
<protein>
    <submittedName>
        <fullName evidence="2">Predicted membrane protein</fullName>
    </submittedName>
</protein>
<keyword evidence="3" id="KW-1185">Reference proteome</keyword>
<dbReference type="EnsemblBacteria" id="AAP99452">
    <property type="protein sequence ID" value="AAP99452"/>
    <property type="gene ID" value="Pro_0406"/>
</dbReference>
<proteinExistence type="predicted"/>
<reference evidence="2 3" key="1">
    <citation type="journal article" date="2003" name="Proc. Natl. Acad. Sci. U.S.A.">
        <title>Genome sequence of the cyanobacterium Prochlorococcus marinus SS120, a nearly minimal oxyphototrophic genome.</title>
        <authorList>
            <person name="Dufresne A."/>
            <person name="Salanoubat M."/>
            <person name="Partensky F."/>
            <person name="Artiguenave F."/>
            <person name="Axmann I.M."/>
            <person name="Barbe V."/>
            <person name="Duprat S."/>
            <person name="Galperin M.Y."/>
            <person name="Koonin E.V."/>
            <person name="Le Gall F."/>
            <person name="Makarova K.S."/>
            <person name="Ostrowski M."/>
            <person name="Oztas S."/>
            <person name="Robert C."/>
            <person name="Rogozin I.B."/>
            <person name="Scanlan D.J."/>
            <person name="Tandeau de Marsac N."/>
            <person name="Weissenbach J."/>
            <person name="Wincker P."/>
            <person name="Wolf Y.I."/>
            <person name="Hess W.R."/>
        </authorList>
    </citation>
    <scope>NUCLEOTIDE SEQUENCE [LARGE SCALE GENOMIC DNA]</scope>
    <source>
        <strain evidence="3">SARG / CCMP1375 / SS120</strain>
    </source>
</reference>
<accession>Q7VDH0</accession>
<organism evidence="2 3">
    <name type="scientific">Prochlorococcus marinus (strain SARG / CCMP1375 / SS120)</name>
    <dbReference type="NCBI Taxonomy" id="167539"/>
    <lineage>
        <taxon>Bacteria</taxon>
        <taxon>Bacillati</taxon>
        <taxon>Cyanobacteriota</taxon>
        <taxon>Cyanophyceae</taxon>
        <taxon>Synechococcales</taxon>
        <taxon>Prochlorococcaceae</taxon>
        <taxon>Prochlorococcus</taxon>
    </lineage>
</organism>
<dbReference type="EMBL" id="AE017126">
    <property type="protein sequence ID" value="AAP99452.1"/>
    <property type="molecule type" value="Genomic_DNA"/>
</dbReference>
<dbReference type="eggNOG" id="ENOG5030Q3X">
    <property type="taxonomic scope" value="Bacteria"/>
</dbReference>
<keyword evidence="1" id="KW-0472">Membrane</keyword>
<feature type="transmembrane region" description="Helical" evidence="1">
    <location>
        <begin position="47"/>
        <end position="65"/>
    </location>
</feature>
<evidence type="ECO:0000256" key="1">
    <source>
        <dbReference type="SAM" id="Phobius"/>
    </source>
</evidence>
<name>Q7VDH0_PROMA</name>
<dbReference type="AlphaFoldDB" id="Q7VDH0"/>
<dbReference type="KEGG" id="pma:Pro_0406"/>
<dbReference type="HOGENOM" id="CLU_965986_0_0_3"/>
<gene>
    <name evidence="2" type="ordered locus">Pro_0406</name>
</gene>
<evidence type="ECO:0000313" key="2">
    <source>
        <dbReference type="EMBL" id="AAP99452.1"/>
    </source>
</evidence>
<keyword evidence="1" id="KW-1133">Transmembrane helix</keyword>
<dbReference type="STRING" id="167539.Pro_0406"/>